<evidence type="ECO:0000256" key="11">
    <source>
        <dbReference type="ARBA" id="ARBA00023136"/>
    </source>
</evidence>
<keyword evidence="18" id="KW-1185">Reference proteome</keyword>
<keyword evidence="11" id="KW-0472">Membrane</keyword>
<dbReference type="KEGG" id="tva:4765878"/>
<sequence>MFGMGGNSSQSLLEPSGGGSGYFGGGGASVVYGKHGSGAGGSSYVSGCDGCVSVSKDYSFENNNTFIGPVHYSGLSFKNIRMLSGSEQLPSFNVSMTNQYVTYEQGHLGDGAFKITLLEHFSICSLKLNLYCFSYFQFFLLNLPSIFLS</sequence>
<keyword evidence="14" id="KW-0675">Receptor</keyword>
<gene>
    <name evidence="17" type="ORF">TVAG_333070</name>
</gene>
<dbReference type="VEuPathDB" id="TrichDB:TVAG_333070"/>
<reference evidence="17" key="2">
    <citation type="journal article" date="2007" name="Science">
        <title>Draft genome sequence of the sexually transmitted pathogen Trichomonas vaginalis.</title>
        <authorList>
            <person name="Carlton J.M."/>
            <person name="Hirt R.P."/>
            <person name="Silva J.C."/>
            <person name="Delcher A.L."/>
            <person name="Schatz M."/>
            <person name="Zhao Q."/>
            <person name="Wortman J.R."/>
            <person name="Bidwell S.L."/>
            <person name="Alsmark U.C.M."/>
            <person name="Besteiro S."/>
            <person name="Sicheritz-Ponten T."/>
            <person name="Noel C.J."/>
            <person name="Dacks J.B."/>
            <person name="Foster P.G."/>
            <person name="Simillion C."/>
            <person name="Van de Peer Y."/>
            <person name="Miranda-Saavedra D."/>
            <person name="Barton G.J."/>
            <person name="Westrop G.D."/>
            <person name="Mueller S."/>
            <person name="Dessi D."/>
            <person name="Fiori P.L."/>
            <person name="Ren Q."/>
            <person name="Paulsen I."/>
            <person name="Zhang H."/>
            <person name="Bastida-Corcuera F.D."/>
            <person name="Simoes-Barbosa A."/>
            <person name="Brown M.T."/>
            <person name="Hayes R.D."/>
            <person name="Mukherjee M."/>
            <person name="Okumura C.Y."/>
            <person name="Schneider R."/>
            <person name="Smith A.J."/>
            <person name="Vanacova S."/>
            <person name="Villalvazo M."/>
            <person name="Haas B.J."/>
            <person name="Pertea M."/>
            <person name="Feldblyum T.V."/>
            <person name="Utterback T.R."/>
            <person name="Shu C.L."/>
            <person name="Osoegawa K."/>
            <person name="de Jong P.J."/>
            <person name="Hrdy I."/>
            <person name="Horvathova L."/>
            <person name="Zubacova Z."/>
            <person name="Dolezal P."/>
            <person name="Malik S.B."/>
            <person name="Logsdon J.M. Jr."/>
            <person name="Henze K."/>
            <person name="Gupta A."/>
            <person name="Wang C.C."/>
            <person name="Dunne R.L."/>
            <person name="Upcroft J.A."/>
            <person name="Upcroft P."/>
            <person name="White O."/>
            <person name="Salzberg S.L."/>
            <person name="Tang P."/>
            <person name="Chiu C.-H."/>
            <person name="Lee Y.-S."/>
            <person name="Embley T.M."/>
            <person name="Coombs G.H."/>
            <person name="Mottram J.C."/>
            <person name="Tachezy J."/>
            <person name="Fraser-Liggett C.M."/>
            <person name="Johnson P.J."/>
        </authorList>
    </citation>
    <scope>NUCLEOTIDE SEQUENCE [LARGE SCALE GENOMIC DNA]</scope>
    <source>
        <strain evidence="17">G3</strain>
    </source>
</reference>
<evidence type="ECO:0000256" key="12">
    <source>
        <dbReference type="ARBA" id="ARBA00023137"/>
    </source>
</evidence>
<accession>A2EHA3</accession>
<evidence type="ECO:0000259" key="16">
    <source>
        <dbReference type="Pfam" id="PF12810"/>
    </source>
</evidence>
<dbReference type="InterPro" id="IPR055163">
    <property type="entry name" value="ALK/LTK-like_GRD"/>
</dbReference>
<dbReference type="GO" id="GO:0005886">
    <property type="term" value="C:plasma membrane"/>
    <property type="evidence" value="ECO:0007669"/>
    <property type="project" value="UniProtKB-SubCell"/>
</dbReference>
<dbReference type="InParanoid" id="A2EHA3"/>
<keyword evidence="12" id="KW-0829">Tyrosine-protein kinase</keyword>
<dbReference type="GO" id="GO:0004714">
    <property type="term" value="F:transmembrane receptor protein tyrosine kinase activity"/>
    <property type="evidence" value="ECO:0007669"/>
    <property type="project" value="UniProtKB-EC"/>
</dbReference>
<evidence type="ECO:0000313" key="18">
    <source>
        <dbReference type="Proteomes" id="UP000001542"/>
    </source>
</evidence>
<keyword evidence="15" id="KW-0325">Glycoprotein</keyword>
<evidence type="ECO:0000256" key="4">
    <source>
        <dbReference type="ARBA" id="ARBA00022679"/>
    </source>
</evidence>
<evidence type="ECO:0000256" key="9">
    <source>
        <dbReference type="ARBA" id="ARBA00022840"/>
    </source>
</evidence>
<proteinExistence type="predicted"/>
<evidence type="ECO:0000256" key="5">
    <source>
        <dbReference type="ARBA" id="ARBA00022692"/>
    </source>
</evidence>
<dbReference type="VEuPathDB" id="TrichDB:TVAGG3_0933860"/>
<organism evidence="17 18">
    <name type="scientific">Trichomonas vaginalis (strain ATCC PRA-98 / G3)</name>
    <dbReference type="NCBI Taxonomy" id="412133"/>
    <lineage>
        <taxon>Eukaryota</taxon>
        <taxon>Metamonada</taxon>
        <taxon>Parabasalia</taxon>
        <taxon>Trichomonadida</taxon>
        <taxon>Trichomonadidae</taxon>
        <taxon>Trichomonas</taxon>
    </lineage>
</organism>
<evidence type="ECO:0000256" key="2">
    <source>
        <dbReference type="ARBA" id="ARBA00011902"/>
    </source>
</evidence>
<evidence type="ECO:0000256" key="3">
    <source>
        <dbReference type="ARBA" id="ARBA00022475"/>
    </source>
</evidence>
<evidence type="ECO:0000256" key="14">
    <source>
        <dbReference type="ARBA" id="ARBA00023170"/>
    </source>
</evidence>
<dbReference type="EMBL" id="DS113388">
    <property type="protein sequence ID" value="EAY07982.1"/>
    <property type="molecule type" value="Genomic_DNA"/>
</dbReference>
<dbReference type="Proteomes" id="UP000001542">
    <property type="component" value="Unassembled WGS sequence"/>
</dbReference>
<evidence type="ECO:0000256" key="6">
    <source>
        <dbReference type="ARBA" id="ARBA00022729"/>
    </source>
</evidence>
<keyword evidence="5" id="KW-0812">Transmembrane</keyword>
<keyword evidence="8" id="KW-0418">Kinase</keyword>
<keyword evidence="9" id="KW-0067">ATP-binding</keyword>
<dbReference type="RefSeq" id="XP_001320205.1">
    <property type="nucleotide sequence ID" value="XM_001320170.1"/>
</dbReference>
<comment type="subcellular location">
    <subcellularLocation>
        <location evidence="1">Cell membrane</location>
        <topology evidence="1">Single-pass type I membrane protein</topology>
    </subcellularLocation>
</comment>
<dbReference type="GO" id="GO:0005524">
    <property type="term" value="F:ATP binding"/>
    <property type="evidence" value="ECO:0007669"/>
    <property type="project" value="UniProtKB-KW"/>
</dbReference>
<evidence type="ECO:0000256" key="15">
    <source>
        <dbReference type="ARBA" id="ARBA00023180"/>
    </source>
</evidence>
<protein>
    <recommendedName>
        <fullName evidence="2">receptor protein-tyrosine kinase</fullName>
        <ecNumber evidence="2">2.7.10.1</ecNumber>
    </recommendedName>
</protein>
<evidence type="ECO:0000256" key="10">
    <source>
        <dbReference type="ARBA" id="ARBA00022989"/>
    </source>
</evidence>
<reference evidence="17" key="1">
    <citation type="submission" date="2006-10" db="EMBL/GenBank/DDBJ databases">
        <authorList>
            <person name="Amadeo P."/>
            <person name="Zhao Q."/>
            <person name="Wortman J."/>
            <person name="Fraser-Liggett C."/>
            <person name="Carlton J."/>
        </authorList>
    </citation>
    <scope>NUCLEOTIDE SEQUENCE</scope>
    <source>
        <strain evidence="17">G3</strain>
    </source>
</reference>
<evidence type="ECO:0000256" key="8">
    <source>
        <dbReference type="ARBA" id="ARBA00022777"/>
    </source>
</evidence>
<keyword evidence="7" id="KW-0547">Nucleotide-binding</keyword>
<evidence type="ECO:0000256" key="13">
    <source>
        <dbReference type="ARBA" id="ARBA00023157"/>
    </source>
</evidence>
<evidence type="ECO:0000256" key="1">
    <source>
        <dbReference type="ARBA" id="ARBA00004251"/>
    </source>
</evidence>
<keyword evidence="4" id="KW-0808">Transferase</keyword>
<dbReference type="EC" id="2.7.10.1" evidence="2"/>
<dbReference type="Pfam" id="PF12810">
    <property type="entry name" value="ALK_LTK_GRD"/>
    <property type="match status" value="1"/>
</dbReference>
<keyword evidence="6" id="KW-0732">Signal</keyword>
<feature type="domain" description="ALK/LTK-like glycine-rich" evidence="16">
    <location>
        <begin position="2"/>
        <end position="118"/>
    </location>
</feature>
<dbReference type="AlphaFoldDB" id="A2EHA3"/>
<name>A2EHA3_TRIV3</name>
<evidence type="ECO:0000256" key="7">
    <source>
        <dbReference type="ARBA" id="ARBA00022741"/>
    </source>
</evidence>
<keyword evidence="3" id="KW-1003">Cell membrane</keyword>
<keyword evidence="13" id="KW-1015">Disulfide bond</keyword>
<keyword evidence="10" id="KW-1133">Transmembrane helix</keyword>
<evidence type="ECO:0000313" key="17">
    <source>
        <dbReference type="EMBL" id="EAY07982.1"/>
    </source>
</evidence>